<keyword evidence="2" id="KW-0489">Methyltransferase</keyword>
<dbReference type="InterPro" id="IPR001339">
    <property type="entry name" value="mRNA_cap_enzyme_adenylation"/>
</dbReference>
<dbReference type="PROSITE" id="PS51562">
    <property type="entry name" value="RNA_CAP0_MT"/>
    <property type="match status" value="1"/>
</dbReference>
<dbReference type="Pfam" id="PF03291">
    <property type="entry name" value="mRNA_G-N7_MeTrfase"/>
    <property type="match status" value="1"/>
</dbReference>
<dbReference type="SUPFAM" id="SSF53335">
    <property type="entry name" value="S-adenosyl-L-methionine-dependent methyltransferases"/>
    <property type="match status" value="1"/>
</dbReference>
<keyword evidence="4" id="KW-0949">S-adenosyl-L-methionine</keyword>
<dbReference type="GO" id="GO:0005524">
    <property type="term" value="F:ATP binding"/>
    <property type="evidence" value="ECO:0007669"/>
    <property type="project" value="InterPro"/>
</dbReference>
<feature type="domain" description="MRNA cap 0 methyltransferase" evidence="6">
    <location>
        <begin position="729"/>
        <end position="1054"/>
    </location>
</feature>
<dbReference type="InterPro" id="IPR039753">
    <property type="entry name" value="RG7MT1"/>
</dbReference>
<evidence type="ECO:0000256" key="3">
    <source>
        <dbReference type="ARBA" id="ARBA00022679"/>
    </source>
</evidence>
<reference evidence="7" key="1">
    <citation type="journal article" date="2020" name="Nature">
        <title>Giant virus diversity and host interactions through global metagenomics.</title>
        <authorList>
            <person name="Schulz F."/>
            <person name="Roux S."/>
            <person name="Paez-Espino D."/>
            <person name="Jungbluth S."/>
            <person name="Walsh D.A."/>
            <person name="Denef V.J."/>
            <person name="McMahon K.D."/>
            <person name="Konstantinidis K.T."/>
            <person name="Eloe-Fadrosh E.A."/>
            <person name="Kyrpides N.C."/>
            <person name="Woyke T."/>
        </authorList>
    </citation>
    <scope>NUCLEOTIDE SEQUENCE</scope>
    <source>
        <strain evidence="7">GVMAG-M-3300021425-30</strain>
    </source>
</reference>
<keyword evidence="3" id="KW-0808">Transferase</keyword>
<dbReference type="GO" id="GO:0003723">
    <property type="term" value="F:RNA binding"/>
    <property type="evidence" value="ECO:0007669"/>
    <property type="project" value="UniProtKB-KW"/>
</dbReference>
<evidence type="ECO:0000256" key="2">
    <source>
        <dbReference type="ARBA" id="ARBA00022603"/>
    </source>
</evidence>
<dbReference type="Gene3D" id="3.30.470.30">
    <property type="entry name" value="DNA ligase/mRNA capping enzyme"/>
    <property type="match status" value="1"/>
</dbReference>
<dbReference type="Gene3D" id="2.40.50.140">
    <property type="entry name" value="Nucleic acid-binding proteins"/>
    <property type="match status" value="1"/>
</dbReference>
<dbReference type="PANTHER" id="PTHR12189:SF2">
    <property type="entry name" value="MRNA CAP GUANINE-N7 METHYLTRANSFERASE"/>
    <property type="match status" value="1"/>
</dbReference>
<evidence type="ECO:0000256" key="5">
    <source>
        <dbReference type="ARBA" id="ARBA00022884"/>
    </source>
</evidence>
<dbReference type="EMBL" id="MN739467">
    <property type="protein sequence ID" value="QHT06319.1"/>
    <property type="molecule type" value="Genomic_DNA"/>
</dbReference>
<organism evidence="7">
    <name type="scientific">viral metagenome</name>
    <dbReference type="NCBI Taxonomy" id="1070528"/>
    <lineage>
        <taxon>unclassified sequences</taxon>
        <taxon>metagenomes</taxon>
        <taxon>organismal metagenomes</taxon>
    </lineage>
</organism>
<dbReference type="EC" id="2.1.1.56" evidence="1"/>
<evidence type="ECO:0000313" key="7">
    <source>
        <dbReference type="EMBL" id="QHT06319.1"/>
    </source>
</evidence>
<dbReference type="Pfam" id="PF01331">
    <property type="entry name" value="mRNA_cap_enzyme"/>
    <property type="match status" value="1"/>
</dbReference>
<proteinExistence type="predicted"/>
<dbReference type="SUPFAM" id="SSF56091">
    <property type="entry name" value="DNA ligase/mRNA capping enzyme, catalytic domain"/>
    <property type="match status" value="1"/>
</dbReference>
<dbReference type="Gene3D" id="3.40.50.150">
    <property type="entry name" value="Vaccinia Virus protein VP39"/>
    <property type="match status" value="1"/>
</dbReference>
<dbReference type="InterPro" id="IPR029063">
    <property type="entry name" value="SAM-dependent_MTases_sf"/>
</dbReference>
<dbReference type="PANTHER" id="PTHR12189">
    <property type="entry name" value="MRNA GUANINE-7- METHYLTRANSFERASE"/>
    <property type="match status" value="1"/>
</dbReference>
<dbReference type="GO" id="GO:0005634">
    <property type="term" value="C:nucleus"/>
    <property type="evidence" value="ECO:0007669"/>
    <property type="project" value="TreeGrafter"/>
</dbReference>
<keyword evidence="5" id="KW-0694">RNA-binding</keyword>
<evidence type="ECO:0000256" key="1">
    <source>
        <dbReference type="ARBA" id="ARBA00011926"/>
    </source>
</evidence>
<dbReference type="AlphaFoldDB" id="A0A6C0CRL6"/>
<evidence type="ECO:0000259" key="6">
    <source>
        <dbReference type="PROSITE" id="PS51562"/>
    </source>
</evidence>
<protein>
    <recommendedName>
        <fullName evidence="1">mRNA (guanine-N(7))-methyltransferase</fullName>
        <ecNumber evidence="1">2.1.1.56</ecNumber>
    </recommendedName>
</protein>
<dbReference type="GO" id="GO:0004482">
    <property type="term" value="F:mRNA 5'-cap (guanine-N7-)-methyltransferase activity"/>
    <property type="evidence" value="ECO:0007669"/>
    <property type="project" value="UniProtKB-EC"/>
</dbReference>
<accession>A0A6C0CRL6</accession>
<evidence type="ECO:0000256" key="4">
    <source>
        <dbReference type="ARBA" id="ARBA00022691"/>
    </source>
</evidence>
<dbReference type="GO" id="GO:0004484">
    <property type="term" value="F:mRNA guanylyltransferase activity"/>
    <property type="evidence" value="ECO:0007669"/>
    <property type="project" value="InterPro"/>
</dbReference>
<dbReference type="InterPro" id="IPR004971">
    <property type="entry name" value="mRNA_G-N7_MeTrfase_dom"/>
</dbReference>
<sequence length="1115" mass="127609">MSEEKPQQTLDNLTKLYLENVFRNARDGVAEMEVRFGTGRGMKRITKIQQDNIIKKLLSVGFVLQNSEYHLRINSEYTDSKTGVTRISRIRAEINGLGDISEYCKSNDIQELYDKRHVKFIQKMPMKIEESDVRSYDVADYNFRAALSVEKDLTNTRATQAMVGSWKDNKKIFRFIHRHKFYHRELPIEADISIVKESARDGRYMKPTYTFDEARVVTAPESYEVEFEVNNNRVGPGTSYSSEAALVPVMRKMIRYILSGMQESNYPISYIKQNGVLNNYMQLLWKDEYREGARVYPKNFVGPSSYTLQVQNIAPINDDSVIPNIRNEYTVTDKADGERKMMFIDSTGKIYLLTTNMDVQFTGAKTTNEDLFDTLIDGEHITHDKNGTFINLYAAFDLYYLKKVDKRTLGFMPSAGDNENNFRFPLLTKVINGMKATSVVKGNPSPMRFEFKTFYASNERQSIFQACNYLLNRVNSGVFEYETDGLIFTPSKMGVGGNTIGETTYKPIKTTWAHSFKWKPPEYNTIDFLVTIQKSSDGQEEIKSVFEAGTDVSSTSQITQYKTAILRVGFDEAKHGYVNPCKNVIDDDVPDASNPDDDEGYRPMQFFPTNPTDEKGGICNLILEDIGGGDKVIFSEEKEVVEDNMIVEFRYDATRDEGWRWIPLRVRYDKTADFRSGGKNYGNAYHVANSNWHTIHNPISVEMLTTGEDIPDELGDDDVYYNRVTNSNSTRALRDFHNLYVKRKLITSVAVRGNTLIDLAVGKAGDMSKWIDAKLRFVFGVDIARDNIENRLDGACARYLNYRKKFKRMPTALFVSGNSSVNIRNGDGVFTDKDKMITKAVFGKGAKNEAELGKGVYKQYGIGSSGFDICSIQFAIHYMFENLQTLNNFLRNVSETTKVGGYFIGTSYDGSKVFSMLKAQSQNESKQIMQDEKKIWEVTKRYDRSEFKPDASSLGYSIDVYQESINKTFREYLVNFEYLDRLMENYGFTQITRDEAKDLGLPAGRGSFRELYGNMKEEIKRNRRAKNEYGTAVDMTIGEETISFLNNYFVYKKTHDVDAKQIANKLMGNTQIEQEIVADETAEAVEALQEIVKAQKKKPKKLKKKLKLKQNPKKK</sequence>
<name>A0A6C0CRL6_9ZZZZ</name>
<dbReference type="InterPro" id="IPR012340">
    <property type="entry name" value="NA-bd_OB-fold"/>
</dbReference>